<dbReference type="AlphaFoldDB" id="A0A0F9EZT9"/>
<comment type="caution">
    <text evidence="1">The sequence shown here is derived from an EMBL/GenBank/DDBJ whole genome shotgun (WGS) entry which is preliminary data.</text>
</comment>
<dbReference type="Pfam" id="PF13148">
    <property type="entry name" value="DUF3987"/>
    <property type="match status" value="1"/>
</dbReference>
<name>A0A0F9EZT9_9ZZZZ</name>
<sequence length="503" mass="57141">DALQSLDVNILNVGPEDMLPEVLSPWILDNAERMQIPPDFLAAACIVILGSLIGRKIGVFPKAHDNWLVIPNLWGAIVGRPSLLKSPAIAEVMKFLEELVSKAIVQYQEDSQRHEQEEMWMDARKSAQKEEMKKIARKKLETKEIPQFDLLETINKPVLKRYKTEDGTIEKIGEILLENPQGILIHRDELVGWFKSLDKSGREGDRAFFLESWNGNGSFTVDRIGRGTLHIPALCLSIFGGIQPGPLGLYVNQAAVGGAGDDGLLQRFQLLVWPDALKVWRNVDRSPDSTAHKQVFEVFQHLDTFEPFEPSKPGAFETYKLHFTSEAQVRFDEWRTNLEKRLCNGDLNPALESHLAKYRSLMPSLALIFYLVETVGKRDKPIAVDDQSARRAILWCEYLETHAKRLYASGERSGMESARAFLHRIKKGDVLNGFSLRDVYHGKHWSRLNTPDQVSSAVRVLEEFGWVRSEIIKTPGRNSVKVSIHPQLLNDKFKERGMNEKTK</sequence>
<dbReference type="EMBL" id="LAZR01023105">
    <property type="protein sequence ID" value="KKL79648.1"/>
    <property type="molecule type" value="Genomic_DNA"/>
</dbReference>
<dbReference type="InterPro" id="IPR025048">
    <property type="entry name" value="DUF3987"/>
</dbReference>
<protein>
    <recommendedName>
        <fullName evidence="2">DUF3987 domain-containing protein</fullName>
    </recommendedName>
</protein>
<evidence type="ECO:0008006" key="2">
    <source>
        <dbReference type="Google" id="ProtNLM"/>
    </source>
</evidence>
<organism evidence="1">
    <name type="scientific">marine sediment metagenome</name>
    <dbReference type="NCBI Taxonomy" id="412755"/>
    <lineage>
        <taxon>unclassified sequences</taxon>
        <taxon>metagenomes</taxon>
        <taxon>ecological metagenomes</taxon>
    </lineage>
</organism>
<proteinExistence type="predicted"/>
<accession>A0A0F9EZT9</accession>
<reference evidence="1" key="1">
    <citation type="journal article" date="2015" name="Nature">
        <title>Complex archaea that bridge the gap between prokaryotes and eukaryotes.</title>
        <authorList>
            <person name="Spang A."/>
            <person name="Saw J.H."/>
            <person name="Jorgensen S.L."/>
            <person name="Zaremba-Niedzwiedzka K."/>
            <person name="Martijn J."/>
            <person name="Lind A.E."/>
            <person name="van Eijk R."/>
            <person name="Schleper C."/>
            <person name="Guy L."/>
            <person name="Ettema T.J."/>
        </authorList>
    </citation>
    <scope>NUCLEOTIDE SEQUENCE</scope>
</reference>
<evidence type="ECO:0000313" key="1">
    <source>
        <dbReference type="EMBL" id="KKL79648.1"/>
    </source>
</evidence>
<gene>
    <name evidence="1" type="ORF">LCGC14_2012690</name>
</gene>
<feature type="non-terminal residue" evidence="1">
    <location>
        <position position="1"/>
    </location>
</feature>